<dbReference type="PATRIC" id="fig|472175.3.peg.2056"/>
<feature type="transmembrane region" description="Helical" evidence="6">
    <location>
        <begin position="219"/>
        <end position="240"/>
    </location>
</feature>
<keyword evidence="3 6" id="KW-0812">Transmembrane</keyword>
<dbReference type="RefSeq" id="WP_341872060.1">
    <property type="nucleotide sequence ID" value="NZ_JMQM01000001.1"/>
</dbReference>
<evidence type="ECO:0000313" key="9">
    <source>
        <dbReference type="Proteomes" id="UP000053675"/>
    </source>
</evidence>
<keyword evidence="4 6" id="KW-1133">Transmembrane helix</keyword>
<organism evidence="8 9">
    <name type="scientific">Nitratireductor basaltis</name>
    <dbReference type="NCBI Taxonomy" id="472175"/>
    <lineage>
        <taxon>Bacteria</taxon>
        <taxon>Pseudomonadati</taxon>
        <taxon>Pseudomonadota</taxon>
        <taxon>Alphaproteobacteria</taxon>
        <taxon>Hyphomicrobiales</taxon>
        <taxon>Phyllobacteriaceae</taxon>
        <taxon>Nitratireductor</taxon>
    </lineage>
</organism>
<name>A0A084UDH0_9HYPH</name>
<dbReference type="Proteomes" id="UP000053675">
    <property type="component" value="Unassembled WGS sequence"/>
</dbReference>
<dbReference type="STRING" id="472175.EL18_02047"/>
<protein>
    <recommendedName>
        <fullName evidence="6">TVP38/TMEM64 family membrane protein</fullName>
    </recommendedName>
</protein>
<evidence type="ECO:0000256" key="4">
    <source>
        <dbReference type="ARBA" id="ARBA00022989"/>
    </source>
</evidence>
<comment type="similarity">
    <text evidence="6">Belongs to the TVP38/TMEM64 family.</text>
</comment>
<sequence>MTMTDAKSSKGQGSSLTRFLPLGLVAALLVTSYAFGLHEYLSLSALGESRDSLKAFVASQPLFSALGFFIIYATAVALSFPAASAMTVAAGFLFGWVYGGFIVVLAATLGATAIFIAARTAFRDTLRQKLGGVANKLAAGFEDGAFEYLLILRLAPVVPFWVANIAPAFFDVRLKTYVLATALGILPGTFAFAYLGRGLDSVILSASASGETLSVGDLVTPQITIAFAALACVAALSVAIKKLRSQRKGD</sequence>
<dbReference type="eggNOG" id="COG0398">
    <property type="taxonomic scope" value="Bacteria"/>
</dbReference>
<reference evidence="8 9" key="1">
    <citation type="submission" date="2014-05" db="EMBL/GenBank/DDBJ databases">
        <title>Draft Genome Sequence of Nitratireductor basaltis Strain UMTGB225, A Marine Bacterium Isolated from Green Barrel Tunicate.</title>
        <authorList>
            <person name="Gan H.Y."/>
        </authorList>
    </citation>
    <scope>NUCLEOTIDE SEQUENCE [LARGE SCALE GENOMIC DNA]</scope>
    <source>
        <strain evidence="8 9">UMTGB225</strain>
    </source>
</reference>
<dbReference type="PANTHER" id="PTHR12677:SF59">
    <property type="entry name" value="GOLGI APPARATUS MEMBRANE PROTEIN TVP38-RELATED"/>
    <property type="match status" value="1"/>
</dbReference>
<comment type="caution">
    <text evidence="8">The sequence shown here is derived from an EMBL/GenBank/DDBJ whole genome shotgun (WGS) entry which is preliminary data.</text>
</comment>
<feature type="domain" description="VTT" evidence="7">
    <location>
        <begin position="83"/>
        <end position="197"/>
    </location>
</feature>
<gene>
    <name evidence="8" type="ORF">EL18_02047</name>
</gene>
<keyword evidence="2 6" id="KW-1003">Cell membrane</keyword>
<evidence type="ECO:0000256" key="5">
    <source>
        <dbReference type="ARBA" id="ARBA00023136"/>
    </source>
</evidence>
<feature type="transmembrane region" description="Helical" evidence="6">
    <location>
        <begin position="92"/>
        <end position="118"/>
    </location>
</feature>
<dbReference type="GO" id="GO:0005886">
    <property type="term" value="C:plasma membrane"/>
    <property type="evidence" value="ECO:0007669"/>
    <property type="project" value="UniProtKB-SubCell"/>
</dbReference>
<dbReference type="PANTHER" id="PTHR12677">
    <property type="entry name" value="GOLGI APPARATUS MEMBRANE PROTEIN TVP38-RELATED"/>
    <property type="match status" value="1"/>
</dbReference>
<accession>A0A084UDH0</accession>
<evidence type="ECO:0000259" key="7">
    <source>
        <dbReference type="Pfam" id="PF09335"/>
    </source>
</evidence>
<keyword evidence="5 6" id="KW-0472">Membrane</keyword>
<feature type="transmembrane region" description="Helical" evidence="6">
    <location>
        <begin position="150"/>
        <end position="170"/>
    </location>
</feature>
<dbReference type="EMBL" id="JMQM01000001">
    <property type="protein sequence ID" value="KFB11006.1"/>
    <property type="molecule type" value="Genomic_DNA"/>
</dbReference>
<evidence type="ECO:0000256" key="3">
    <source>
        <dbReference type="ARBA" id="ARBA00022692"/>
    </source>
</evidence>
<comment type="subcellular location">
    <subcellularLocation>
        <location evidence="1 6">Cell membrane</location>
        <topology evidence="1 6">Multi-pass membrane protein</topology>
    </subcellularLocation>
</comment>
<dbReference type="Pfam" id="PF09335">
    <property type="entry name" value="VTT_dom"/>
    <property type="match status" value="1"/>
</dbReference>
<evidence type="ECO:0000256" key="1">
    <source>
        <dbReference type="ARBA" id="ARBA00004651"/>
    </source>
</evidence>
<evidence type="ECO:0000256" key="2">
    <source>
        <dbReference type="ARBA" id="ARBA00022475"/>
    </source>
</evidence>
<dbReference type="InterPro" id="IPR015414">
    <property type="entry name" value="TMEM64"/>
</dbReference>
<dbReference type="InterPro" id="IPR032816">
    <property type="entry name" value="VTT_dom"/>
</dbReference>
<feature type="transmembrane region" description="Helical" evidence="6">
    <location>
        <begin position="177"/>
        <end position="199"/>
    </location>
</feature>
<evidence type="ECO:0000256" key="6">
    <source>
        <dbReference type="RuleBase" id="RU366058"/>
    </source>
</evidence>
<feature type="transmembrane region" description="Helical" evidence="6">
    <location>
        <begin position="58"/>
        <end position="80"/>
    </location>
</feature>
<evidence type="ECO:0000313" key="8">
    <source>
        <dbReference type="EMBL" id="KFB11006.1"/>
    </source>
</evidence>
<proteinExistence type="inferred from homology"/>
<keyword evidence="9" id="KW-1185">Reference proteome</keyword>
<dbReference type="AlphaFoldDB" id="A0A084UDH0"/>